<dbReference type="GeneID" id="94171051"/>
<dbReference type="Proteomes" id="UP000674179">
    <property type="component" value="Chromosome 26"/>
</dbReference>
<comment type="caution">
    <text evidence="2">The sequence shown here is derived from an EMBL/GenBank/DDBJ whole genome shotgun (WGS) entry which is preliminary data.</text>
</comment>
<feature type="compositionally biased region" description="Gly residues" evidence="1">
    <location>
        <begin position="299"/>
        <end position="308"/>
    </location>
</feature>
<dbReference type="AlphaFoldDB" id="A0A836GK98"/>
<gene>
    <name evidence="2" type="ORF">CUR178_03814</name>
</gene>
<organism evidence="2 3">
    <name type="scientific">Leishmania enriettii</name>
    <dbReference type="NCBI Taxonomy" id="5663"/>
    <lineage>
        <taxon>Eukaryota</taxon>
        <taxon>Discoba</taxon>
        <taxon>Euglenozoa</taxon>
        <taxon>Kinetoplastea</taxon>
        <taxon>Metakinetoplastina</taxon>
        <taxon>Trypanosomatida</taxon>
        <taxon>Trypanosomatidae</taxon>
        <taxon>Leishmaniinae</taxon>
        <taxon>Leishmania</taxon>
    </lineage>
</organism>
<dbReference type="SUPFAM" id="SSF141571">
    <property type="entry name" value="Pentapeptide repeat-like"/>
    <property type="match status" value="1"/>
</dbReference>
<evidence type="ECO:0008006" key="4">
    <source>
        <dbReference type="Google" id="ProtNLM"/>
    </source>
</evidence>
<dbReference type="Pfam" id="PF00805">
    <property type="entry name" value="Pentapeptide"/>
    <property type="match status" value="1"/>
</dbReference>
<feature type="region of interest" description="Disordered" evidence="1">
    <location>
        <begin position="217"/>
        <end position="243"/>
    </location>
</feature>
<evidence type="ECO:0000313" key="2">
    <source>
        <dbReference type="EMBL" id="KAG5476641.1"/>
    </source>
</evidence>
<dbReference type="EMBL" id="JAFHKP010000026">
    <property type="protein sequence ID" value="KAG5476641.1"/>
    <property type="molecule type" value="Genomic_DNA"/>
</dbReference>
<dbReference type="Gene3D" id="2.160.20.80">
    <property type="entry name" value="E3 ubiquitin-protein ligase SopA"/>
    <property type="match status" value="1"/>
</dbReference>
<dbReference type="InterPro" id="IPR001646">
    <property type="entry name" value="5peptide_repeat"/>
</dbReference>
<dbReference type="RefSeq" id="XP_067692107.1">
    <property type="nucleotide sequence ID" value="XM_067835541.1"/>
</dbReference>
<feature type="compositionally biased region" description="Basic and acidic residues" evidence="1">
    <location>
        <begin position="81"/>
        <end position="95"/>
    </location>
</feature>
<dbReference type="OrthoDB" id="273772at2759"/>
<feature type="compositionally biased region" description="Basic residues" evidence="1">
    <location>
        <begin position="70"/>
        <end position="80"/>
    </location>
</feature>
<evidence type="ECO:0000313" key="3">
    <source>
        <dbReference type="Proteomes" id="UP000674179"/>
    </source>
</evidence>
<keyword evidence="3" id="KW-1185">Reference proteome</keyword>
<name>A0A836GK98_LEIEN</name>
<sequence length="502" mass="54767">MLLQESLTASLCRRGAATIATLRLSVVWAKRQYSAVPDRGSVEEHTRRRRHHVRTAESSSRFPGLSLSQRRCRQSRKRREVHALRDPTSKQRRDGLTWGPSCSSPLRMTRRQDATRASPCALNNDQILDGVLALSSALYVREAAATNLHSDEADVPSATANHPARSLQVFPSTSSAGLGELVEEGAATTLEDTFVSLDAEHLMDSLDVCAERCVDEPDSHELQGDRNATAPAPSLSNAIKAQPPCAEASSSSIAATFAAPDIPLERKVLGFMDLCSSASAKPQPRGKHTDTAVPLPWNGGAGVRVGDGGRNRSNSSASAAWTLPTAAVLILPGLDMKAILEHGVLENRHLRGLSLARCDFSLVRWSHVTLEDCDLSRSLFYRAELDNVIFRRCDFTGCIFKGVQCSLSLSATTRFEDCDFRLAAVGLRCTPQSSKREGRGADERHDIGGSSRFRDQPVRFLRCNFDLSDFQFSHGLENSVFANCSNTHLASRFPLRARGVTG</sequence>
<feature type="region of interest" description="Disordered" evidence="1">
    <location>
        <begin position="278"/>
        <end position="316"/>
    </location>
</feature>
<evidence type="ECO:0000256" key="1">
    <source>
        <dbReference type="SAM" id="MobiDB-lite"/>
    </source>
</evidence>
<proteinExistence type="predicted"/>
<accession>A0A836GK98</accession>
<reference evidence="2 3" key="1">
    <citation type="submission" date="2021-02" db="EMBL/GenBank/DDBJ databases">
        <title>Leishmania (Mundinia) enrietti genome sequencing and assembly.</title>
        <authorList>
            <person name="Almutairi H."/>
            <person name="Gatherer D."/>
        </authorList>
    </citation>
    <scope>NUCLEOTIDE SEQUENCE [LARGE SCALE GENOMIC DNA]</scope>
    <source>
        <strain evidence="2">CUR178</strain>
    </source>
</reference>
<dbReference type="KEGG" id="lenr:94171051"/>
<protein>
    <recommendedName>
        <fullName evidence="4">Pentapeptide repeat-containing protein</fullName>
    </recommendedName>
</protein>
<feature type="region of interest" description="Disordered" evidence="1">
    <location>
        <begin position="39"/>
        <end position="111"/>
    </location>
</feature>